<evidence type="ECO:0000313" key="4">
    <source>
        <dbReference type="Proteomes" id="UP000509383"/>
    </source>
</evidence>
<evidence type="ECO:0000313" key="2">
    <source>
        <dbReference type="EMBL" id="BCG25223.1"/>
    </source>
</evidence>
<feature type="region of interest" description="Disordered" evidence="1">
    <location>
        <begin position="46"/>
        <end position="74"/>
    </location>
</feature>
<proteinExistence type="predicted"/>
<name>A0A6J4E5K5_9PSED</name>
<evidence type="ECO:0000256" key="1">
    <source>
        <dbReference type="SAM" id="MobiDB-lite"/>
    </source>
</evidence>
<accession>A0A6J4E5K5</accession>
<dbReference type="AlphaFoldDB" id="A0A6J4E5K5"/>
<dbReference type="Proteomes" id="UP001054892">
    <property type="component" value="Unassembled WGS sequence"/>
</dbReference>
<dbReference type="EMBL" id="AP023189">
    <property type="protein sequence ID" value="BCG25223.1"/>
    <property type="molecule type" value="Genomic_DNA"/>
</dbReference>
<dbReference type="EMBL" id="BQKM01000010">
    <property type="protein sequence ID" value="GJN54365.1"/>
    <property type="molecule type" value="Genomic_DNA"/>
</dbReference>
<evidence type="ECO:0000313" key="3">
    <source>
        <dbReference type="EMBL" id="GJN54365.1"/>
    </source>
</evidence>
<organism evidence="2 4">
    <name type="scientific">Pseudomonas tohonis</name>
    <dbReference type="NCBI Taxonomy" id="2725477"/>
    <lineage>
        <taxon>Bacteria</taxon>
        <taxon>Pseudomonadati</taxon>
        <taxon>Pseudomonadota</taxon>
        <taxon>Gammaproteobacteria</taxon>
        <taxon>Pseudomonadales</taxon>
        <taxon>Pseudomonadaceae</taxon>
        <taxon>Pseudomonas</taxon>
    </lineage>
</organism>
<keyword evidence="5" id="KW-1185">Reference proteome</keyword>
<sequence>MSSPKNFKRDARVNATLERLGDGLSVRGVTSVIKSSLVEGRAARRGPGHFSLCERGENAGEYAQGRPGRDAATA</sequence>
<dbReference type="KEGG" id="ptw:TUM18999_34140"/>
<protein>
    <submittedName>
        <fullName evidence="2">Uncharacterized protein</fullName>
    </submittedName>
</protein>
<gene>
    <name evidence="2" type="ORF">TUM18999_34140</name>
    <name evidence="3" type="ORF">TUM20286_41170</name>
</gene>
<reference evidence="2 4" key="1">
    <citation type="submission" date="2020-05" db="EMBL/GenBank/DDBJ databases">
        <title>Characterization of novel class B3 metallo-beta-lactamase from novel Pseudomonas species.</title>
        <authorList>
            <person name="Yamada K."/>
            <person name="Aoki K."/>
            <person name="Ishii Y."/>
        </authorList>
    </citation>
    <scope>NUCLEOTIDE SEQUENCE [LARGE SCALE GENOMIC DNA]</scope>
    <source>
        <strain evidence="2 4">TUM18999</strain>
        <strain evidence="3 5">TUM20286</strain>
    </source>
</reference>
<evidence type="ECO:0000313" key="5">
    <source>
        <dbReference type="Proteomes" id="UP001054892"/>
    </source>
</evidence>
<dbReference type="Proteomes" id="UP000509383">
    <property type="component" value="Chromosome"/>
</dbReference>